<feature type="transmembrane region" description="Helical" evidence="1">
    <location>
        <begin position="340"/>
        <end position="361"/>
    </location>
</feature>
<feature type="transmembrane region" description="Helical" evidence="1">
    <location>
        <begin position="176"/>
        <end position="196"/>
    </location>
</feature>
<evidence type="ECO:0008006" key="4">
    <source>
        <dbReference type="Google" id="ProtNLM"/>
    </source>
</evidence>
<gene>
    <name evidence="2" type="ORF">HAHE_15350</name>
</gene>
<sequence>MSEQEHAVTEEFERTPVPNSALKGPGKFWGMYAGEHAAGTEFMIGPLFLLSGVALKDIFLGLLVGNLLAVLCWRYVCAPIAVRARMTLYYHLEKIAGGGLVKFYNLANGVLFCFLAGAMITVSATAVGIPFNIEMPTIESVYPNNAAFVIIVLLVGAVIAMVAAKGYDLVARFANVASPWMVLVFLACGFVALKQIGAANWEGLNTIWNESITIAQEGKNQSTMGFWSVALFAWFCNSAMHIGMADLSVFRYARKPSSGWAAAGGMYVGHYMAWIAAAFMLAAQIQATGDSNPVPGPMAANVAGLAGIVCVVVAGWTTANPTIYRAGLAFQAMIPGSSRTAMTLVAGIVATVAGVFPAFAWKLLGFVGFYGTVLAPMGAVIFADWYFAKKAGFMPFAAEGRRSSFNLAVAFAWLIPVSIATYLIKVEGIASWFCILPCWIATAILHVIFSKIFHKPATA</sequence>
<feature type="transmembrane region" description="Helical" evidence="1">
    <location>
        <begin position="268"/>
        <end position="287"/>
    </location>
</feature>
<dbReference type="PANTHER" id="PTHR30569">
    <property type="entry name" value="CYTOSINE TRANSPORTER CODB"/>
    <property type="match status" value="1"/>
</dbReference>
<dbReference type="PANTHER" id="PTHR30569:SF0">
    <property type="entry name" value="CYTOSINE PERMEASE"/>
    <property type="match status" value="1"/>
</dbReference>
<dbReference type="InterPro" id="IPR030191">
    <property type="entry name" value="CodB"/>
</dbReference>
<organism evidence="2 3">
    <name type="scientific">Haloferula helveola</name>
    <dbReference type="NCBI Taxonomy" id="490095"/>
    <lineage>
        <taxon>Bacteria</taxon>
        <taxon>Pseudomonadati</taxon>
        <taxon>Verrucomicrobiota</taxon>
        <taxon>Verrucomicrobiia</taxon>
        <taxon>Verrucomicrobiales</taxon>
        <taxon>Verrucomicrobiaceae</taxon>
        <taxon>Haloferula</taxon>
    </lineage>
</organism>
<feature type="transmembrane region" description="Helical" evidence="1">
    <location>
        <begin position="367"/>
        <end position="387"/>
    </location>
</feature>
<feature type="transmembrane region" description="Helical" evidence="1">
    <location>
        <begin position="103"/>
        <end position="126"/>
    </location>
</feature>
<dbReference type="RefSeq" id="WP_338689913.1">
    <property type="nucleotide sequence ID" value="NZ_AP024702.1"/>
</dbReference>
<evidence type="ECO:0000313" key="2">
    <source>
        <dbReference type="EMBL" id="BCX47627.1"/>
    </source>
</evidence>
<dbReference type="EMBL" id="AP024702">
    <property type="protein sequence ID" value="BCX47627.1"/>
    <property type="molecule type" value="Genomic_DNA"/>
</dbReference>
<feature type="transmembrane region" description="Helical" evidence="1">
    <location>
        <begin position="226"/>
        <end position="247"/>
    </location>
</feature>
<reference evidence="2 3" key="1">
    <citation type="submission" date="2021-06" db="EMBL/GenBank/DDBJ databases">
        <title>Complete genome of Haloferula helveola possessing various polysaccharide degrading enzymes.</title>
        <authorList>
            <person name="Takami H."/>
            <person name="Huang C."/>
            <person name="Hamasaki K."/>
        </authorList>
    </citation>
    <scope>NUCLEOTIDE SEQUENCE [LARGE SCALE GENOMIC DNA]</scope>
    <source>
        <strain evidence="2 3">CN-1</strain>
    </source>
</reference>
<feature type="transmembrane region" description="Helical" evidence="1">
    <location>
        <begin position="299"/>
        <end position="319"/>
    </location>
</feature>
<keyword evidence="1" id="KW-1133">Transmembrane helix</keyword>
<proteinExistence type="predicted"/>
<feature type="transmembrane region" description="Helical" evidence="1">
    <location>
        <begin position="407"/>
        <end position="424"/>
    </location>
</feature>
<keyword evidence="1" id="KW-0472">Membrane</keyword>
<accession>A0ABN6H3Q8</accession>
<keyword evidence="3" id="KW-1185">Reference proteome</keyword>
<feature type="transmembrane region" description="Helical" evidence="1">
    <location>
        <begin position="430"/>
        <end position="449"/>
    </location>
</feature>
<name>A0ABN6H3Q8_9BACT</name>
<evidence type="ECO:0000313" key="3">
    <source>
        <dbReference type="Proteomes" id="UP001374893"/>
    </source>
</evidence>
<protein>
    <recommendedName>
        <fullName evidence="4">Cytosine permease</fullName>
    </recommendedName>
</protein>
<feature type="transmembrane region" description="Helical" evidence="1">
    <location>
        <begin position="146"/>
        <end position="164"/>
    </location>
</feature>
<dbReference type="Proteomes" id="UP001374893">
    <property type="component" value="Chromosome"/>
</dbReference>
<evidence type="ECO:0000256" key="1">
    <source>
        <dbReference type="SAM" id="Phobius"/>
    </source>
</evidence>
<feature type="transmembrane region" description="Helical" evidence="1">
    <location>
        <begin position="58"/>
        <end position="82"/>
    </location>
</feature>
<keyword evidence="1" id="KW-0812">Transmembrane</keyword>
<dbReference type="Gene3D" id="1.10.4160.10">
    <property type="entry name" value="Hydantoin permease"/>
    <property type="match status" value="1"/>
</dbReference>